<dbReference type="AlphaFoldDB" id="A0AAN9M6M4"/>
<comment type="caution">
    <text evidence="1">The sequence shown here is derived from an EMBL/GenBank/DDBJ whole genome shotgun (WGS) entry which is preliminary data.</text>
</comment>
<dbReference type="Proteomes" id="UP001374584">
    <property type="component" value="Unassembled WGS sequence"/>
</dbReference>
<sequence>MDCGASEQIINQEYMSRKWNASSVIRKMNYHFSQFEKDEVLMVVSSHPTPSTLLLSVHTFFLNLSLCVCEVPQKM</sequence>
<name>A0AAN9M6M4_PHACN</name>
<keyword evidence="2" id="KW-1185">Reference proteome</keyword>
<proteinExistence type="predicted"/>
<protein>
    <submittedName>
        <fullName evidence="1">Uncharacterized protein</fullName>
    </submittedName>
</protein>
<gene>
    <name evidence="1" type="ORF">VNO80_20752</name>
</gene>
<evidence type="ECO:0000313" key="1">
    <source>
        <dbReference type="EMBL" id="KAK7346237.1"/>
    </source>
</evidence>
<accession>A0AAN9M6M4</accession>
<reference evidence="1 2" key="1">
    <citation type="submission" date="2024-01" db="EMBL/GenBank/DDBJ databases">
        <title>The genomes of 5 underutilized Papilionoideae crops provide insights into root nodulation and disease resistanc.</title>
        <authorList>
            <person name="Jiang F."/>
        </authorList>
    </citation>
    <scope>NUCLEOTIDE SEQUENCE [LARGE SCALE GENOMIC DNA]</scope>
    <source>
        <strain evidence="1">JINMINGXINNONG_FW02</strain>
        <tissue evidence="1">Leaves</tissue>
    </source>
</reference>
<dbReference type="EMBL" id="JAYMYR010000008">
    <property type="protein sequence ID" value="KAK7346237.1"/>
    <property type="molecule type" value="Genomic_DNA"/>
</dbReference>
<evidence type="ECO:0000313" key="2">
    <source>
        <dbReference type="Proteomes" id="UP001374584"/>
    </source>
</evidence>
<organism evidence="1 2">
    <name type="scientific">Phaseolus coccineus</name>
    <name type="common">Scarlet runner bean</name>
    <name type="synonym">Phaseolus multiflorus</name>
    <dbReference type="NCBI Taxonomy" id="3886"/>
    <lineage>
        <taxon>Eukaryota</taxon>
        <taxon>Viridiplantae</taxon>
        <taxon>Streptophyta</taxon>
        <taxon>Embryophyta</taxon>
        <taxon>Tracheophyta</taxon>
        <taxon>Spermatophyta</taxon>
        <taxon>Magnoliopsida</taxon>
        <taxon>eudicotyledons</taxon>
        <taxon>Gunneridae</taxon>
        <taxon>Pentapetalae</taxon>
        <taxon>rosids</taxon>
        <taxon>fabids</taxon>
        <taxon>Fabales</taxon>
        <taxon>Fabaceae</taxon>
        <taxon>Papilionoideae</taxon>
        <taxon>50 kb inversion clade</taxon>
        <taxon>NPAAA clade</taxon>
        <taxon>indigoferoid/millettioid clade</taxon>
        <taxon>Phaseoleae</taxon>
        <taxon>Phaseolus</taxon>
    </lineage>
</organism>